<protein>
    <submittedName>
        <fullName evidence="1">Uncharacterized protein</fullName>
    </submittedName>
</protein>
<name>A0A653CZ56_CALMS</name>
<reference evidence="1 2" key="1">
    <citation type="submission" date="2019-01" db="EMBL/GenBank/DDBJ databases">
        <authorList>
            <person name="Sayadi A."/>
        </authorList>
    </citation>
    <scope>NUCLEOTIDE SEQUENCE [LARGE SCALE GENOMIC DNA]</scope>
</reference>
<dbReference type="Proteomes" id="UP000410492">
    <property type="component" value="Unassembled WGS sequence"/>
</dbReference>
<gene>
    <name evidence="1" type="ORF">CALMAC_LOCUS12953</name>
</gene>
<proteinExistence type="predicted"/>
<evidence type="ECO:0000313" key="1">
    <source>
        <dbReference type="EMBL" id="VEN53003.1"/>
    </source>
</evidence>
<accession>A0A653CZ56</accession>
<dbReference type="EMBL" id="CAACVG010009359">
    <property type="protein sequence ID" value="VEN53003.1"/>
    <property type="molecule type" value="Genomic_DNA"/>
</dbReference>
<evidence type="ECO:0000313" key="2">
    <source>
        <dbReference type="Proteomes" id="UP000410492"/>
    </source>
</evidence>
<sequence>QSKRKHVNLHITLTKHNDHSKLSASVSCKIHCCTYYRYKTTIKLNFHKHMVKHLVYFNQPKRKYANHHITLKTCNEKIFQRPHLKSDFYSINKMVAWK</sequence>
<feature type="non-terminal residue" evidence="1">
    <location>
        <position position="1"/>
    </location>
</feature>
<organism evidence="1 2">
    <name type="scientific">Callosobruchus maculatus</name>
    <name type="common">Southern cowpea weevil</name>
    <name type="synonym">Pulse bruchid</name>
    <dbReference type="NCBI Taxonomy" id="64391"/>
    <lineage>
        <taxon>Eukaryota</taxon>
        <taxon>Metazoa</taxon>
        <taxon>Ecdysozoa</taxon>
        <taxon>Arthropoda</taxon>
        <taxon>Hexapoda</taxon>
        <taxon>Insecta</taxon>
        <taxon>Pterygota</taxon>
        <taxon>Neoptera</taxon>
        <taxon>Endopterygota</taxon>
        <taxon>Coleoptera</taxon>
        <taxon>Polyphaga</taxon>
        <taxon>Cucujiformia</taxon>
        <taxon>Chrysomeloidea</taxon>
        <taxon>Chrysomelidae</taxon>
        <taxon>Bruchinae</taxon>
        <taxon>Bruchini</taxon>
        <taxon>Callosobruchus</taxon>
    </lineage>
</organism>
<keyword evidence="2" id="KW-1185">Reference proteome</keyword>
<dbReference type="AlphaFoldDB" id="A0A653CZ56"/>